<name>A0A1F7SLY9_9BACT</name>
<dbReference type="AlphaFoldDB" id="A0A1F7SLY9"/>
<gene>
    <name evidence="1" type="ORF">A3G31_05540</name>
</gene>
<sequence>MYLGLDFLLSDKKEIFLSEVNIGLPGGAFEYDIAHKAVFSRKVDVFEKIEEISQRNFRKSFRDYIHSLPFRKELKEFKFFMDREITTPLKLHPVLRLEDKWIQYNLLSKKIGMPYTELFDFSDKEQIERLLSRFGAVALKKRTGRWGKGFEVLKDRKLSGAMIDIPYLAQEYVTSKTDNYLLSIRTVSFEGEFVCMSGDLSESHDSKWRYIVFIKAGEKVLLENKNFEIIDFEEMSWEGKIWYDGKIPEHQRLNLVGDKVAKTFLLLPNDIIEGIKKITEDVGKIYMNLDFSELPEAWFEQKIKGKNKK</sequence>
<accession>A0A1F7SLY9</accession>
<dbReference type="EMBL" id="MGDI01000016">
    <property type="protein sequence ID" value="OGL54224.1"/>
    <property type="molecule type" value="Genomic_DNA"/>
</dbReference>
<dbReference type="Proteomes" id="UP000178082">
    <property type="component" value="Unassembled WGS sequence"/>
</dbReference>
<proteinExistence type="predicted"/>
<dbReference type="SUPFAM" id="SSF56059">
    <property type="entry name" value="Glutathione synthetase ATP-binding domain-like"/>
    <property type="match status" value="1"/>
</dbReference>
<evidence type="ECO:0000313" key="1">
    <source>
        <dbReference type="EMBL" id="OGL54224.1"/>
    </source>
</evidence>
<comment type="caution">
    <text evidence="1">The sequence shown here is derived from an EMBL/GenBank/DDBJ whole genome shotgun (WGS) entry which is preliminary data.</text>
</comment>
<protein>
    <submittedName>
        <fullName evidence="1">Uncharacterized protein</fullName>
    </submittedName>
</protein>
<organism evidence="1 2">
    <name type="scientific">Candidatus Schekmanbacteria bacterium RIFCSPLOWO2_12_FULL_38_15</name>
    <dbReference type="NCBI Taxonomy" id="1817883"/>
    <lineage>
        <taxon>Bacteria</taxon>
        <taxon>Candidatus Schekmaniibacteriota</taxon>
    </lineage>
</organism>
<reference evidence="1 2" key="1">
    <citation type="journal article" date="2016" name="Nat. Commun.">
        <title>Thousands of microbial genomes shed light on interconnected biogeochemical processes in an aquifer system.</title>
        <authorList>
            <person name="Anantharaman K."/>
            <person name="Brown C.T."/>
            <person name="Hug L.A."/>
            <person name="Sharon I."/>
            <person name="Castelle C.J."/>
            <person name="Probst A.J."/>
            <person name="Thomas B.C."/>
            <person name="Singh A."/>
            <person name="Wilkins M.J."/>
            <person name="Karaoz U."/>
            <person name="Brodie E.L."/>
            <person name="Williams K.H."/>
            <person name="Hubbard S.S."/>
            <person name="Banfield J.F."/>
        </authorList>
    </citation>
    <scope>NUCLEOTIDE SEQUENCE [LARGE SCALE GENOMIC DNA]</scope>
</reference>
<evidence type="ECO:0000313" key="2">
    <source>
        <dbReference type="Proteomes" id="UP000178082"/>
    </source>
</evidence>